<reference evidence="2" key="1">
    <citation type="submission" date="2021-12" db="EMBL/GenBank/DDBJ databases">
        <authorList>
            <person name="Lee J.-H."/>
            <person name="Kim S.-B."/>
        </authorList>
    </citation>
    <scope>NUCLEOTIDE SEQUENCE</scope>
    <source>
        <strain evidence="2">NR30</strain>
    </source>
</reference>
<feature type="compositionally biased region" description="Acidic residues" evidence="1">
    <location>
        <begin position="87"/>
        <end position="101"/>
    </location>
</feature>
<proteinExistence type="predicted"/>
<feature type="region of interest" description="Disordered" evidence="1">
    <location>
        <begin position="87"/>
        <end position="109"/>
    </location>
</feature>
<evidence type="ECO:0000313" key="2">
    <source>
        <dbReference type="EMBL" id="MCD9876760.1"/>
    </source>
</evidence>
<dbReference type="Proteomes" id="UP001108029">
    <property type="component" value="Unassembled WGS sequence"/>
</dbReference>
<feature type="region of interest" description="Disordered" evidence="1">
    <location>
        <begin position="1"/>
        <end position="38"/>
    </location>
</feature>
<protein>
    <submittedName>
        <fullName evidence="2">Uncharacterized protein</fullName>
    </submittedName>
</protein>
<dbReference type="AlphaFoldDB" id="A0A9Q3VTP3"/>
<gene>
    <name evidence="2" type="ORF">LJ657_24610</name>
</gene>
<keyword evidence="3" id="KW-1185">Reference proteome</keyword>
<accession>A0A9Q3VTP3</accession>
<name>A0A9Q3VTP3_9ACTN</name>
<organism evidence="2 3">
    <name type="scientific">Streptomyces guryensis</name>
    <dbReference type="NCBI Taxonomy" id="2886947"/>
    <lineage>
        <taxon>Bacteria</taxon>
        <taxon>Bacillati</taxon>
        <taxon>Actinomycetota</taxon>
        <taxon>Actinomycetes</taxon>
        <taxon>Kitasatosporales</taxon>
        <taxon>Streptomycetaceae</taxon>
        <taxon>Streptomyces</taxon>
    </lineage>
</organism>
<dbReference type="RefSeq" id="WP_232650906.1">
    <property type="nucleotide sequence ID" value="NZ_JAJSBI010000012.1"/>
</dbReference>
<dbReference type="EMBL" id="JAJSBI010000012">
    <property type="protein sequence ID" value="MCD9876760.1"/>
    <property type="molecule type" value="Genomic_DNA"/>
</dbReference>
<evidence type="ECO:0000256" key="1">
    <source>
        <dbReference type="SAM" id="MobiDB-lite"/>
    </source>
</evidence>
<sequence>MEDATEEETGDEGQRTRKASVFRRLFGDGGEDNQSGRRTGYYVAPHGWMADDNSVPTPPREELYRVLTGMADYYDAAMQSLKQVEVPEDTADAVAAEDDTEPTGTATPS</sequence>
<feature type="compositionally biased region" description="Acidic residues" evidence="1">
    <location>
        <begin position="1"/>
        <end position="11"/>
    </location>
</feature>
<comment type="caution">
    <text evidence="2">The sequence shown here is derived from an EMBL/GenBank/DDBJ whole genome shotgun (WGS) entry which is preliminary data.</text>
</comment>
<evidence type="ECO:0000313" key="3">
    <source>
        <dbReference type="Proteomes" id="UP001108029"/>
    </source>
</evidence>